<dbReference type="Proteomes" id="UP000887565">
    <property type="component" value="Unplaced"/>
</dbReference>
<evidence type="ECO:0000313" key="1">
    <source>
        <dbReference type="Proteomes" id="UP000887565"/>
    </source>
</evidence>
<keyword evidence="1" id="KW-1185">Reference proteome</keyword>
<name>A0A915L0T4_ROMCU</name>
<dbReference type="WBParaSite" id="nRc.2.0.1.t44789-RA">
    <property type="protein sequence ID" value="nRc.2.0.1.t44789-RA"/>
    <property type="gene ID" value="nRc.2.0.1.g44789"/>
</dbReference>
<evidence type="ECO:0000313" key="2">
    <source>
        <dbReference type="WBParaSite" id="nRc.2.0.1.t44789-RA"/>
    </source>
</evidence>
<reference evidence="2" key="1">
    <citation type="submission" date="2022-11" db="UniProtKB">
        <authorList>
            <consortium name="WormBaseParasite"/>
        </authorList>
    </citation>
    <scope>IDENTIFICATION</scope>
</reference>
<dbReference type="AlphaFoldDB" id="A0A915L0T4"/>
<proteinExistence type="predicted"/>
<sequence>MSPPSPPKTKAIPKPLPTLPRDYKIPCKHPCPSTTQMTTSQPGQKKGRNILSLFQVSYFHIVILVLSPQGPREWSKLEQAYPSWVIRDENHCLRRIGDGFEWPD</sequence>
<protein>
    <submittedName>
        <fullName evidence="2">Uncharacterized protein</fullName>
    </submittedName>
</protein>
<accession>A0A915L0T4</accession>
<organism evidence="1 2">
    <name type="scientific">Romanomermis culicivorax</name>
    <name type="common">Nematode worm</name>
    <dbReference type="NCBI Taxonomy" id="13658"/>
    <lineage>
        <taxon>Eukaryota</taxon>
        <taxon>Metazoa</taxon>
        <taxon>Ecdysozoa</taxon>
        <taxon>Nematoda</taxon>
        <taxon>Enoplea</taxon>
        <taxon>Dorylaimia</taxon>
        <taxon>Mermithida</taxon>
        <taxon>Mermithoidea</taxon>
        <taxon>Mermithidae</taxon>
        <taxon>Romanomermis</taxon>
    </lineage>
</organism>